<dbReference type="InterPro" id="IPR020449">
    <property type="entry name" value="Tscrpt_reg_AraC-type_HTH"/>
</dbReference>
<dbReference type="Pfam" id="PF02311">
    <property type="entry name" value="AraC_binding"/>
    <property type="match status" value="1"/>
</dbReference>
<dbReference type="PANTHER" id="PTHR43280">
    <property type="entry name" value="ARAC-FAMILY TRANSCRIPTIONAL REGULATOR"/>
    <property type="match status" value="1"/>
</dbReference>
<dbReference type="InterPro" id="IPR018062">
    <property type="entry name" value="HTH_AraC-typ_CS"/>
</dbReference>
<dbReference type="PRINTS" id="PR00032">
    <property type="entry name" value="HTHARAC"/>
</dbReference>
<dbReference type="PANTHER" id="PTHR43280:SF30">
    <property type="entry name" value="MMSAB OPERON REGULATORY PROTEIN"/>
    <property type="match status" value="1"/>
</dbReference>
<dbReference type="InterPro" id="IPR018060">
    <property type="entry name" value="HTH_AraC"/>
</dbReference>
<keyword evidence="1" id="KW-0805">Transcription regulation</keyword>
<dbReference type="SUPFAM" id="SSF51215">
    <property type="entry name" value="Regulatory protein AraC"/>
    <property type="match status" value="1"/>
</dbReference>
<dbReference type="Gene3D" id="2.60.120.280">
    <property type="entry name" value="Regulatory protein AraC"/>
    <property type="match status" value="1"/>
</dbReference>
<keyword evidence="2" id="KW-0238">DNA-binding</keyword>
<protein>
    <submittedName>
        <fullName evidence="5">AraC family transcriptional regulator</fullName>
    </submittedName>
</protein>
<evidence type="ECO:0000256" key="1">
    <source>
        <dbReference type="ARBA" id="ARBA00023015"/>
    </source>
</evidence>
<dbReference type="GO" id="GO:0043565">
    <property type="term" value="F:sequence-specific DNA binding"/>
    <property type="evidence" value="ECO:0007669"/>
    <property type="project" value="InterPro"/>
</dbReference>
<evidence type="ECO:0000313" key="5">
    <source>
        <dbReference type="EMBL" id="RUT45271.1"/>
    </source>
</evidence>
<dbReference type="Gene3D" id="1.10.10.60">
    <property type="entry name" value="Homeodomain-like"/>
    <property type="match status" value="2"/>
</dbReference>
<keyword evidence="3" id="KW-0804">Transcription</keyword>
<name>A0A433Y7C2_9BACL</name>
<comment type="caution">
    <text evidence="5">The sequence shown here is derived from an EMBL/GenBank/DDBJ whole genome shotgun (WGS) entry which is preliminary data.</text>
</comment>
<proteinExistence type="predicted"/>
<accession>A0A433Y7C2</accession>
<evidence type="ECO:0000256" key="2">
    <source>
        <dbReference type="ARBA" id="ARBA00023125"/>
    </source>
</evidence>
<dbReference type="InterPro" id="IPR037923">
    <property type="entry name" value="HTH-like"/>
</dbReference>
<keyword evidence="6" id="KW-1185">Reference proteome</keyword>
<evidence type="ECO:0000256" key="3">
    <source>
        <dbReference type="ARBA" id="ARBA00023163"/>
    </source>
</evidence>
<evidence type="ECO:0000313" key="6">
    <source>
        <dbReference type="Proteomes" id="UP000279446"/>
    </source>
</evidence>
<dbReference type="EMBL" id="RZNY01000012">
    <property type="protein sequence ID" value="RUT45271.1"/>
    <property type="molecule type" value="Genomic_DNA"/>
</dbReference>
<dbReference type="InterPro" id="IPR003313">
    <property type="entry name" value="AraC-bd"/>
</dbReference>
<reference evidence="5 6" key="1">
    <citation type="submission" date="2018-12" db="EMBL/GenBank/DDBJ databases">
        <authorList>
            <person name="Sun L."/>
            <person name="Chen Z."/>
        </authorList>
    </citation>
    <scope>NUCLEOTIDE SEQUENCE [LARGE SCALE GENOMIC DNA]</scope>
    <source>
        <strain evidence="5 6">DSM 15890</strain>
    </source>
</reference>
<sequence>MNSSILHFISPPIPYFLDCGRATFDIGERHITRNGIGVFDLIVITKGALTIGENDREWELQQGEGLILKPDAIHYGAAPCTSETEMIWIHFQTFGSWKEYGDMKECLDNQADLIESHKQIAYLNHCDVCSIFLPKHIRVTQKEMEVLNNFTHLDQEPQSMRNWKRQAAFQLFMQHLDRDLASMSDASAFLLAEKIELFIRQNYARNITNSLLQQELNYHPNYLAKCMLKIYGMTPIEYLTYYRIEQAKKLLIQTSWSVARIAEEVGFNHVSYFSSCFSKKEGISPSNFRMKFIGPR</sequence>
<gene>
    <name evidence="5" type="ORF">EJP82_14985</name>
</gene>
<dbReference type="SMART" id="SM00342">
    <property type="entry name" value="HTH_ARAC"/>
    <property type="match status" value="1"/>
</dbReference>
<dbReference type="PROSITE" id="PS01124">
    <property type="entry name" value="HTH_ARAC_FAMILY_2"/>
    <property type="match status" value="1"/>
</dbReference>
<evidence type="ECO:0000259" key="4">
    <source>
        <dbReference type="PROSITE" id="PS01124"/>
    </source>
</evidence>
<feature type="domain" description="HTH araC/xylS-type" evidence="4">
    <location>
        <begin position="193"/>
        <end position="291"/>
    </location>
</feature>
<dbReference type="PROSITE" id="PS00041">
    <property type="entry name" value="HTH_ARAC_FAMILY_1"/>
    <property type="match status" value="1"/>
</dbReference>
<organism evidence="5 6">
    <name type="scientific">Paenibacillus anaericanus</name>
    <dbReference type="NCBI Taxonomy" id="170367"/>
    <lineage>
        <taxon>Bacteria</taxon>
        <taxon>Bacillati</taxon>
        <taxon>Bacillota</taxon>
        <taxon>Bacilli</taxon>
        <taxon>Bacillales</taxon>
        <taxon>Paenibacillaceae</taxon>
        <taxon>Paenibacillus</taxon>
    </lineage>
</organism>
<dbReference type="SUPFAM" id="SSF46689">
    <property type="entry name" value="Homeodomain-like"/>
    <property type="match status" value="1"/>
</dbReference>
<dbReference type="Proteomes" id="UP000279446">
    <property type="component" value="Unassembled WGS sequence"/>
</dbReference>
<dbReference type="Pfam" id="PF12833">
    <property type="entry name" value="HTH_18"/>
    <property type="match status" value="1"/>
</dbReference>
<dbReference type="AlphaFoldDB" id="A0A433Y7C2"/>
<dbReference type="OrthoDB" id="192171at2"/>
<dbReference type="GO" id="GO:0003700">
    <property type="term" value="F:DNA-binding transcription factor activity"/>
    <property type="evidence" value="ECO:0007669"/>
    <property type="project" value="InterPro"/>
</dbReference>
<dbReference type="InterPro" id="IPR009057">
    <property type="entry name" value="Homeodomain-like_sf"/>
</dbReference>
<dbReference type="RefSeq" id="WP_127192881.1">
    <property type="nucleotide sequence ID" value="NZ_RZNY01000012.1"/>
</dbReference>